<evidence type="ECO:0000313" key="3">
    <source>
        <dbReference type="Proteomes" id="UP000018948"/>
    </source>
</evidence>
<feature type="region of interest" description="Disordered" evidence="1">
    <location>
        <begin position="211"/>
        <end position="241"/>
    </location>
</feature>
<protein>
    <recommendedName>
        <fullName evidence="4">HAT C-terminal dimerisation domain-containing protein</fullName>
    </recommendedName>
</protein>
<evidence type="ECO:0000256" key="1">
    <source>
        <dbReference type="SAM" id="MobiDB-lite"/>
    </source>
</evidence>
<comment type="caution">
    <text evidence="2">The sequence shown here is derived from an EMBL/GenBank/DDBJ whole genome shotgun (WGS) entry which is preliminary data.</text>
</comment>
<dbReference type="Proteomes" id="UP000018948">
    <property type="component" value="Unassembled WGS sequence"/>
</dbReference>
<dbReference type="AlphaFoldDB" id="W2YCM8"/>
<accession>W2YCM8</accession>
<gene>
    <name evidence="2" type="ORF">F442_19236</name>
</gene>
<dbReference type="SUPFAM" id="SSF53098">
    <property type="entry name" value="Ribonuclease H-like"/>
    <property type="match status" value="1"/>
</dbReference>
<reference evidence="2 3" key="1">
    <citation type="submission" date="2013-11" db="EMBL/GenBank/DDBJ databases">
        <title>The Genome Sequence of Phytophthora parasitica P10297.</title>
        <authorList>
            <consortium name="The Broad Institute Genomics Platform"/>
            <person name="Russ C."/>
            <person name="Tyler B."/>
            <person name="Panabieres F."/>
            <person name="Shan W."/>
            <person name="Tripathy S."/>
            <person name="Grunwald N."/>
            <person name="Machado M."/>
            <person name="Johnson C.S."/>
            <person name="Walker B."/>
            <person name="Young S.K."/>
            <person name="Zeng Q."/>
            <person name="Gargeya S."/>
            <person name="Fitzgerald M."/>
            <person name="Haas B."/>
            <person name="Abouelleil A."/>
            <person name="Allen A.W."/>
            <person name="Alvarado L."/>
            <person name="Arachchi H.M."/>
            <person name="Berlin A.M."/>
            <person name="Chapman S.B."/>
            <person name="Gainer-Dewar J."/>
            <person name="Goldberg J."/>
            <person name="Griggs A."/>
            <person name="Gujja S."/>
            <person name="Hansen M."/>
            <person name="Howarth C."/>
            <person name="Imamovic A."/>
            <person name="Ireland A."/>
            <person name="Larimer J."/>
            <person name="McCowan C."/>
            <person name="Murphy C."/>
            <person name="Pearson M."/>
            <person name="Poon T.W."/>
            <person name="Priest M."/>
            <person name="Roberts A."/>
            <person name="Saif S."/>
            <person name="Shea T."/>
            <person name="Sisk P."/>
            <person name="Sykes S."/>
            <person name="Wortman J."/>
            <person name="Nusbaum C."/>
            <person name="Birren B."/>
        </authorList>
    </citation>
    <scope>NUCLEOTIDE SEQUENCE [LARGE SCALE GENOMIC DNA]</scope>
    <source>
        <strain evidence="2 3">P10297</strain>
    </source>
</reference>
<organism evidence="2 3">
    <name type="scientific">Phytophthora nicotianae P10297</name>
    <dbReference type="NCBI Taxonomy" id="1317064"/>
    <lineage>
        <taxon>Eukaryota</taxon>
        <taxon>Sar</taxon>
        <taxon>Stramenopiles</taxon>
        <taxon>Oomycota</taxon>
        <taxon>Peronosporomycetes</taxon>
        <taxon>Peronosporales</taxon>
        <taxon>Peronosporaceae</taxon>
        <taxon>Phytophthora</taxon>
    </lineage>
</organism>
<sequence length="326" mass="36527">MLRHHVFQWCRNSLYIGESDYISYDEFPSAQAFWSYAKGKSPGPNLPDLVLAVLPIAANTATCEQRFSAISRIHTRTRNCIKAGKTNKAAIISEVVRQRDREASKREGHGDDEVVEEDGDGNKFVGRIVKSAERPVKWDSWLHAAPRKSVGFSIEADGGLTVTSTDNSATQQPVPNCSPESQCPQFLTHVVHQLHGQLGFHSQIKTAQCSDDSLSRSSNEQPVARTLPQQHRPSTDDASTEADDILSHWCEVFCEMDGNPPPSSEDFDMHEEDEEELNVQFDESQLRVVPIPEDNDPRFAQESRKLPGLRGRKMPLVELFSMQNTL</sequence>
<dbReference type="EMBL" id="ANIY01004017">
    <property type="protein sequence ID" value="ETP31969.1"/>
    <property type="molecule type" value="Genomic_DNA"/>
</dbReference>
<feature type="compositionally biased region" description="Polar residues" evidence="1">
    <location>
        <begin position="211"/>
        <end position="232"/>
    </location>
</feature>
<proteinExistence type="predicted"/>
<evidence type="ECO:0008006" key="4">
    <source>
        <dbReference type="Google" id="ProtNLM"/>
    </source>
</evidence>
<feature type="region of interest" description="Disordered" evidence="1">
    <location>
        <begin position="98"/>
        <end position="119"/>
    </location>
</feature>
<evidence type="ECO:0000313" key="2">
    <source>
        <dbReference type="EMBL" id="ETP31969.1"/>
    </source>
</evidence>
<dbReference type="InterPro" id="IPR012337">
    <property type="entry name" value="RNaseH-like_sf"/>
</dbReference>
<feature type="compositionally biased region" description="Basic and acidic residues" evidence="1">
    <location>
        <begin position="98"/>
        <end position="112"/>
    </location>
</feature>
<name>W2YCM8_PHYNI</name>